<gene>
    <name evidence="3" type="ORF">DFR64_2560</name>
</gene>
<dbReference type="NCBIfam" id="TIGR01120">
    <property type="entry name" value="rpiB"/>
    <property type="match status" value="1"/>
</dbReference>
<dbReference type="PANTHER" id="PTHR30345:SF0">
    <property type="entry name" value="DNA DAMAGE-REPAIR_TOLERATION PROTEIN DRT102"/>
    <property type="match status" value="1"/>
</dbReference>
<evidence type="ECO:0000313" key="3">
    <source>
        <dbReference type="EMBL" id="REG06130.1"/>
    </source>
</evidence>
<organism evidence="3 4">
    <name type="scientific">Pelolinea submarina</name>
    <dbReference type="NCBI Taxonomy" id="913107"/>
    <lineage>
        <taxon>Bacteria</taxon>
        <taxon>Bacillati</taxon>
        <taxon>Chloroflexota</taxon>
        <taxon>Anaerolineae</taxon>
        <taxon>Anaerolineales</taxon>
        <taxon>Anaerolineaceae</taxon>
        <taxon>Pelolinea</taxon>
    </lineage>
</organism>
<dbReference type="NCBIfam" id="NF004051">
    <property type="entry name" value="PRK05571.1"/>
    <property type="match status" value="1"/>
</dbReference>
<keyword evidence="2 3" id="KW-0413">Isomerase</keyword>
<dbReference type="Gene3D" id="3.40.1400.10">
    <property type="entry name" value="Sugar-phosphate isomerase, RpiB/LacA/LacB"/>
    <property type="match status" value="1"/>
</dbReference>
<dbReference type="AlphaFoldDB" id="A0A347ZQF9"/>
<accession>A0A347ZQF9</accession>
<reference evidence="3 4" key="1">
    <citation type="submission" date="2018-08" db="EMBL/GenBank/DDBJ databases">
        <title>Genomic Encyclopedia of Type Strains, Phase IV (KMG-IV): sequencing the most valuable type-strain genomes for metagenomic binning, comparative biology and taxonomic classification.</title>
        <authorList>
            <person name="Goeker M."/>
        </authorList>
    </citation>
    <scope>NUCLEOTIDE SEQUENCE [LARGE SCALE GENOMIC DNA]</scope>
    <source>
        <strain evidence="3 4">DSM 23923</strain>
    </source>
</reference>
<proteinExistence type="inferred from homology"/>
<keyword evidence="4" id="KW-1185">Reference proteome</keyword>
<dbReference type="SUPFAM" id="SSF89623">
    <property type="entry name" value="Ribose/Galactose isomerase RpiB/AlsB"/>
    <property type="match status" value="1"/>
</dbReference>
<sequence length="192" mass="20455">MNYISETDIRNIVQKVMAQTSTPGQTAVARPADQPCASGKKRTIAVGSDHGGYDLKTIVIAYLQEMGHTVIDCGTHSKEAVDYPDFAFAVADKVRQGIACRGIVIDAAGIGSCMAANKVPGVRAAMCVDYATASNSREHNNANVLSLGAGLLGVNQVKLIIKTFLETDFGGGRHARRVDKITDIEKKFTKEG</sequence>
<protein>
    <submittedName>
        <fullName evidence="3">Ribose-5-phosphate isomerase</fullName>
    </submittedName>
</protein>
<dbReference type="PANTHER" id="PTHR30345">
    <property type="entry name" value="RIBOSE-5-PHOSPHATE ISOMERASE B"/>
    <property type="match status" value="1"/>
</dbReference>
<comment type="similarity">
    <text evidence="1">Belongs to the LacAB/RpiB family.</text>
</comment>
<dbReference type="GO" id="GO:0004751">
    <property type="term" value="F:ribose-5-phosphate isomerase activity"/>
    <property type="evidence" value="ECO:0007669"/>
    <property type="project" value="TreeGrafter"/>
</dbReference>
<dbReference type="NCBIfam" id="TIGR00689">
    <property type="entry name" value="rpiB_lacA_lacB"/>
    <property type="match status" value="1"/>
</dbReference>
<dbReference type="InterPro" id="IPR036569">
    <property type="entry name" value="RpiB_LacA_LacB_sf"/>
</dbReference>
<evidence type="ECO:0000313" key="4">
    <source>
        <dbReference type="Proteomes" id="UP000256388"/>
    </source>
</evidence>
<dbReference type="InterPro" id="IPR004785">
    <property type="entry name" value="RpiB"/>
</dbReference>
<dbReference type="EMBL" id="QUMS01000004">
    <property type="protein sequence ID" value="REG06130.1"/>
    <property type="molecule type" value="Genomic_DNA"/>
</dbReference>
<comment type="caution">
    <text evidence="3">The sequence shown here is derived from an EMBL/GenBank/DDBJ whole genome shotgun (WGS) entry which is preliminary data.</text>
</comment>
<dbReference type="GO" id="GO:0009052">
    <property type="term" value="P:pentose-phosphate shunt, non-oxidative branch"/>
    <property type="evidence" value="ECO:0007669"/>
    <property type="project" value="TreeGrafter"/>
</dbReference>
<name>A0A347ZQF9_9CHLR</name>
<dbReference type="InterPro" id="IPR003500">
    <property type="entry name" value="RpiB_LacA_LacB"/>
</dbReference>
<evidence type="ECO:0000256" key="1">
    <source>
        <dbReference type="ARBA" id="ARBA00008754"/>
    </source>
</evidence>
<dbReference type="RefSeq" id="WP_198418389.1">
    <property type="nucleotide sequence ID" value="NZ_AP018437.1"/>
</dbReference>
<dbReference type="Proteomes" id="UP000256388">
    <property type="component" value="Unassembled WGS sequence"/>
</dbReference>
<evidence type="ECO:0000256" key="2">
    <source>
        <dbReference type="ARBA" id="ARBA00023235"/>
    </source>
</evidence>
<dbReference type="Pfam" id="PF02502">
    <property type="entry name" value="LacAB_rpiB"/>
    <property type="match status" value="1"/>
</dbReference>
<dbReference type="GO" id="GO:0019316">
    <property type="term" value="P:D-allose catabolic process"/>
    <property type="evidence" value="ECO:0007669"/>
    <property type="project" value="TreeGrafter"/>
</dbReference>